<gene>
    <name evidence="2" type="ORF">O0S08_02340</name>
</gene>
<evidence type="ECO:0000313" key="3">
    <source>
        <dbReference type="Proteomes" id="UP001164459"/>
    </source>
</evidence>
<evidence type="ECO:0000259" key="1">
    <source>
        <dbReference type="Pfam" id="PF01636"/>
    </source>
</evidence>
<dbReference type="RefSeq" id="WP_269037310.1">
    <property type="nucleotide sequence ID" value="NZ_CP114040.1"/>
</dbReference>
<feature type="domain" description="Aminoglycoside phosphotransferase" evidence="1">
    <location>
        <begin position="145"/>
        <end position="409"/>
    </location>
</feature>
<name>A0ABY7H6T4_9BACT</name>
<evidence type="ECO:0000313" key="2">
    <source>
        <dbReference type="EMBL" id="WAS94976.1"/>
    </source>
</evidence>
<dbReference type="Proteomes" id="UP001164459">
    <property type="component" value="Chromosome"/>
</dbReference>
<dbReference type="InterPro" id="IPR011009">
    <property type="entry name" value="Kinase-like_dom_sf"/>
</dbReference>
<dbReference type="Gene3D" id="3.90.1200.10">
    <property type="match status" value="1"/>
</dbReference>
<keyword evidence="3" id="KW-1185">Reference proteome</keyword>
<accession>A0ABY7H6T4</accession>
<dbReference type="Pfam" id="PF01636">
    <property type="entry name" value="APH"/>
    <property type="match status" value="1"/>
</dbReference>
<organism evidence="2 3">
    <name type="scientific">Nannocystis punicea</name>
    <dbReference type="NCBI Taxonomy" id="2995304"/>
    <lineage>
        <taxon>Bacteria</taxon>
        <taxon>Pseudomonadati</taxon>
        <taxon>Myxococcota</taxon>
        <taxon>Polyangia</taxon>
        <taxon>Nannocystales</taxon>
        <taxon>Nannocystaceae</taxon>
        <taxon>Nannocystis</taxon>
    </lineage>
</organism>
<dbReference type="EMBL" id="CP114040">
    <property type="protein sequence ID" value="WAS94976.1"/>
    <property type="molecule type" value="Genomic_DNA"/>
</dbReference>
<proteinExistence type="predicted"/>
<protein>
    <submittedName>
        <fullName evidence="2">Phosphotransferase</fullName>
    </submittedName>
</protein>
<dbReference type="InterPro" id="IPR002575">
    <property type="entry name" value="Aminoglycoside_PTrfase"/>
</dbReference>
<reference evidence="2" key="1">
    <citation type="submission" date="2022-11" db="EMBL/GenBank/DDBJ databases">
        <title>Minimal conservation of predation-associated metabolite biosynthetic gene clusters underscores biosynthetic potential of Myxococcota including descriptions for ten novel species: Archangium lansinium sp. nov., Myxococcus landrumus sp. nov., Nannocystis bai.</title>
        <authorList>
            <person name="Ahearne A."/>
            <person name="Stevens C."/>
            <person name="Dowd S."/>
        </authorList>
    </citation>
    <scope>NUCLEOTIDE SEQUENCE</scope>
    <source>
        <strain evidence="2">Fl3</strain>
    </source>
</reference>
<sequence length="475" mass="50239">MTARPALDLAALADLSSETWLAFLAGRRWFPAGARAVKLVGVARVGADAALCLLAAEAERPWTTQVLLRTQLIDGAGPHEHVPKNSIEVPCEGARLALVEASDAPEVFVALAAALRAGAGFPGQGAHWTARASGRPICAGALAGVRLVGGEQSNTAAVLGEAGVLKLFRRIEVGRHPEIEVGRFLTARGFPHAPPLLAELTVETGEGTAAAGVLHAFLPGRVDGWTYALARADMTGPARALGAATRALHEALTTDDESTGMATRAVVAADRARWVVGLRQTAAAALGRLAHRYRGLPPEVRALAEVAASRSEALLADAEERLRTAAGVQIRIHGDYHLGQVLYDPSANTWAILDFEGEPTRPLAERSLRQLPQRDVAGMLRSFAYASLVGKGGRAWEEATSAAFLAGYDAAATPGSPLPAAQSSPLLRACVIERSYHELAYELDYRPDFAWVPLQSLVALSEAIPSQTWPRASQF</sequence>
<dbReference type="SUPFAM" id="SSF56112">
    <property type="entry name" value="Protein kinase-like (PK-like)"/>
    <property type="match status" value="1"/>
</dbReference>